<evidence type="ECO:0000256" key="8">
    <source>
        <dbReference type="ARBA" id="ARBA00023012"/>
    </source>
</evidence>
<dbReference type="InterPro" id="IPR003018">
    <property type="entry name" value="GAF"/>
</dbReference>
<dbReference type="SMART" id="SM00387">
    <property type="entry name" value="HATPase_c"/>
    <property type="match status" value="1"/>
</dbReference>
<evidence type="ECO:0000256" key="4">
    <source>
        <dbReference type="ARBA" id="ARBA00022679"/>
    </source>
</evidence>
<keyword evidence="7" id="KW-0067">ATP-binding</keyword>
<evidence type="ECO:0000256" key="6">
    <source>
        <dbReference type="ARBA" id="ARBA00022777"/>
    </source>
</evidence>
<evidence type="ECO:0000256" key="2">
    <source>
        <dbReference type="ARBA" id="ARBA00012438"/>
    </source>
</evidence>
<keyword evidence="8" id="KW-0902">Two-component regulatory system</keyword>
<dbReference type="SUPFAM" id="SSF55874">
    <property type="entry name" value="ATPase domain of HSP90 chaperone/DNA topoisomerase II/histidine kinase"/>
    <property type="match status" value="1"/>
</dbReference>
<organism evidence="12 13">
    <name type="scientific">Mesotoga infera</name>
    <dbReference type="NCBI Taxonomy" id="1236046"/>
    <lineage>
        <taxon>Bacteria</taxon>
        <taxon>Thermotogati</taxon>
        <taxon>Thermotogota</taxon>
        <taxon>Thermotogae</taxon>
        <taxon>Kosmotogales</taxon>
        <taxon>Kosmotogaceae</taxon>
        <taxon>Mesotoga</taxon>
    </lineage>
</organism>
<dbReference type="Pfam" id="PF08448">
    <property type="entry name" value="PAS_4"/>
    <property type="match status" value="1"/>
</dbReference>
<dbReference type="InterPro" id="IPR005467">
    <property type="entry name" value="His_kinase_dom"/>
</dbReference>
<dbReference type="InterPro" id="IPR035965">
    <property type="entry name" value="PAS-like_dom_sf"/>
</dbReference>
<evidence type="ECO:0000256" key="1">
    <source>
        <dbReference type="ARBA" id="ARBA00000085"/>
    </source>
</evidence>
<dbReference type="InterPro" id="IPR013656">
    <property type="entry name" value="PAS_4"/>
</dbReference>
<dbReference type="Gene3D" id="1.10.287.130">
    <property type="match status" value="1"/>
</dbReference>
<name>A0A7Z7LGH7_9BACT</name>
<dbReference type="SMART" id="SM00388">
    <property type="entry name" value="HisKA"/>
    <property type="match status" value="1"/>
</dbReference>
<keyword evidence="13" id="KW-1185">Reference proteome</keyword>
<dbReference type="PRINTS" id="PR00344">
    <property type="entry name" value="BCTRLSENSOR"/>
</dbReference>
<dbReference type="EC" id="2.7.13.3" evidence="2"/>
<feature type="coiled-coil region" evidence="9">
    <location>
        <begin position="312"/>
        <end position="339"/>
    </location>
</feature>
<dbReference type="Pfam" id="PF00512">
    <property type="entry name" value="HisKA"/>
    <property type="match status" value="1"/>
</dbReference>
<dbReference type="Gene3D" id="3.30.450.20">
    <property type="entry name" value="PAS domain"/>
    <property type="match status" value="1"/>
</dbReference>
<dbReference type="Gene3D" id="3.30.565.10">
    <property type="entry name" value="Histidine kinase-like ATPase, C-terminal domain"/>
    <property type="match status" value="1"/>
</dbReference>
<dbReference type="InterPro" id="IPR000014">
    <property type="entry name" value="PAS"/>
</dbReference>
<accession>A0A7Z7LGH7</accession>
<dbReference type="SMART" id="SM00091">
    <property type="entry name" value="PAS"/>
    <property type="match status" value="1"/>
</dbReference>
<feature type="domain" description="PAS" evidence="11">
    <location>
        <begin position="552"/>
        <end position="613"/>
    </location>
</feature>
<sequence>MLRRVVVKLNRVHFETSYEKIIQRLMKRISEYFSGDVSLYILEKYKGVYKEIIFGEKLQRSGREIRLESNESLEEFTTGVFSGTVTVHSHSDSAEESRDLHFLNHEGDLLGLLSLPRGSYVASSLKEWISELEMALHYSLTRNYEQEGYRRLKLASRLTSVLESETMIERLIYSSLEVAREMLRVRWIFFLEQSESKFTLKAAIGEGRNPLKSIEFQLSAQQLNYLTSGRLFISAKKSEISSVFFDDVSAVGSFIVVPLLSEGDFIGFFLAADREEVEGEFRPYKHLDEEDVRLLDDVGRRTGVAISKIRLTSRLELEVRKLKQLSKRHEESISEQKDQLFKLGALHKISQAMRKSLDYERIVNILLVGATHSAGLRFDRALFLKKNSRMALLTVEAKIVRGEGEFERTVYGDLSRYLQDVSLERHFIAEKDNHISVSYLGNMILERVVNRRKIVHVTPDMGRFRSEELSILNKIVGAQDYLVAPVSGEKDVQGVIVVDKVLTGNKISNADMEILGLLADSAGVALELTGNYERLLEITDSLEKERNLSNYYRKFVSSILQSLESSIVVCSPSGEITEVNRTAELLFDARREELIGKKIEILADKLEGVMELLFDVLRIGETITLSDQRFDNLGERYFDVKITPLRQDSGGHLAGVIISMDEVTRRKKLEQEFKSREKLAALGEMSARVAHEIRNPITIIGGFIKRMAATNDREKMGEYATILREELGRLDGIVREVLEISRARTSIQEEGFDLLALTKEVLDGFQERAQEDNVKLILESKEEKLEYYADKNRIKQVIINLVQNAIEASEHYGEVLVKIDKDPKNIVFSVWNRGKVIPQEILKRIFEPFFTTKTLGTGLGLSICRKIVQEHGGEIEADSGEKGTVFTFRLPLQKIGRFDHEKDTYR</sequence>
<dbReference type="GO" id="GO:0005524">
    <property type="term" value="F:ATP binding"/>
    <property type="evidence" value="ECO:0007669"/>
    <property type="project" value="UniProtKB-KW"/>
</dbReference>
<evidence type="ECO:0000256" key="3">
    <source>
        <dbReference type="ARBA" id="ARBA00022553"/>
    </source>
</evidence>
<dbReference type="PANTHER" id="PTHR43065:SF10">
    <property type="entry name" value="PEROXIDE STRESS-ACTIVATED HISTIDINE KINASE MAK3"/>
    <property type="match status" value="1"/>
</dbReference>
<gene>
    <name evidence="12" type="ORF">MESINF_2090</name>
</gene>
<evidence type="ECO:0000256" key="7">
    <source>
        <dbReference type="ARBA" id="ARBA00022840"/>
    </source>
</evidence>
<feature type="domain" description="Histidine kinase" evidence="10">
    <location>
        <begin position="688"/>
        <end position="894"/>
    </location>
</feature>
<reference evidence="12 13" key="1">
    <citation type="submission" date="2017-01" db="EMBL/GenBank/DDBJ databases">
        <authorList>
            <person name="Erauso G."/>
        </authorList>
    </citation>
    <scope>NUCLEOTIDE SEQUENCE [LARGE SCALE GENOMIC DNA]</scope>
    <source>
        <strain evidence="12">MESINF1</strain>
    </source>
</reference>
<keyword evidence="9" id="KW-0175">Coiled coil</keyword>
<dbReference type="CDD" id="cd00130">
    <property type="entry name" value="PAS"/>
    <property type="match status" value="1"/>
</dbReference>
<dbReference type="CDD" id="cd00075">
    <property type="entry name" value="HATPase"/>
    <property type="match status" value="1"/>
</dbReference>
<protein>
    <recommendedName>
        <fullName evidence="2">histidine kinase</fullName>
        <ecNumber evidence="2">2.7.13.3</ecNumber>
    </recommendedName>
</protein>
<dbReference type="SUPFAM" id="SSF55781">
    <property type="entry name" value="GAF domain-like"/>
    <property type="match status" value="2"/>
</dbReference>
<dbReference type="InterPro" id="IPR004358">
    <property type="entry name" value="Sig_transdc_His_kin-like_C"/>
</dbReference>
<evidence type="ECO:0000256" key="9">
    <source>
        <dbReference type="SAM" id="Coils"/>
    </source>
</evidence>
<dbReference type="NCBIfam" id="TIGR00229">
    <property type="entry name" value="sensory_box"/>
    <property type="match status" value="1"/>
</dbReference>
<dbReference type="EMBL" id="LS974202">
    <property type="protein sequence ID" value="SSC13530.1"/>
    <property type="molecule type" value="Genomic_DNA"/>
</dbReference>
<keyword evidence="4" id="KW-0808">Transferase</keyword>
<proteinExistence type="predicted"/>
<dbReference type="InterPro" id="IPR036097">
    <property type="entry name" value="HisK_dim/P_sf"/>
</dbReference>
<dbReference type="PANTHER" id="PTHR43065">
    <property type="entry name" value="SENSOR HISTIDINE KINASE"/>
    <property type="match status" value="1"/>
</dbReference>
<dbReference type="InterPro" id="IPR003594">
    <property type="entry name" value="HATPase_dom"/>
</dbReference>
<comment type="catalytic activity">
    <reaction evidence="1">
        <text>ATP + protein L-histidine = ADP + protein N-phospho-L-histidine.</text>
        <dbReference type="EC" id="2.7.13.3"/>
    </reaction>
</comment>
<dbReference type="PROSITE" id="PS50109">
    <property type="entry name" value="HIS_KIN"/>
    <property type="match status" value="1"/>
</dbReference>
<evidence type="ECO:0000256" key="5">
    <source>
        <dbReference type="ARBA" id="ARBA00022741"/>
    </source>
</evidence>
<evidence type="ECO:0000259" key="11">
    <source>
        <dbReference type="PROSITE" id="PS50112"/>
    </source>
</evidence>
<dbReference type="GO" id="GO:0000155">
    <property type="term" value="F:phosphorelay sensor kinase activity"/>
    <property type="evidence" value="ECO:0007669"/>
    <property type="project" value="InterPro"/>
</dbReference>
<dbReference type="PROSITE" id="PS50112">
    <property type="entry name" value="PAS"/>
    <property type="match status" value="1"/>
</dbReference>
<evidence type="ECO:0000259" key="10">
    <source>
        <dbReference type="PROSITE" id="PS50109"/>
    </source>
</evidence>
<keyword evidence="5" id="KW-0547">Nucleotide-binding</keyword>
<dbReference type="Gene3D" id="3.30.450.40">
    <property type="match status" value="2"/>
</dbReference>
<dbReference type="Pfam" id="PF13492">
    <property type="entry name" value="GAF_3"/>
    <property type="match status" value="1"/>
</dbReference>
<dbReference type="SUPFAM" id="SSF47384">
    <property type="entry name" value="Homodimeric domain of signal transducing histidine kinase"/>
    <property type="match status" value="1"/>
</dbReference>
<evidence type="ECO:0000313" key="12">
    <source>
        <dbReference type="EMBL" id="SSC13530.1"/>
    </source>
</evidence>
<dbReference type="AlphaFoldDB" id="A0A7Z7LGH7"/>
<dbReference type="Proteomes" id="UP000250796">
    <property type="component" value="Chromosome MESINF"/>
</dbReference>
<evidence type="ECO:0000313" key="13">
    <source>
        <dbReference type="Proteomes" id="UP000250796"/>
    </source>
</evidence>
<dbReference type="KEGG" id="minf:MESINF_2090"/>
<dbReference type="InterPro" id="IPR036890">
    <property type="entry name" value="HATPase_C_sf"/>
</dbReference>
<dbReference type="Pfam" id="PF02518">
    <property type="entry name" value="HATPase_c"/>
    <property type="match status" value="1"/>
</dbReference>
<keyword evidence="6 12" id="KW-0418">Kinase</keyword>
<dbReference type="CDD" id="cd00082">
    <property type="entry name" value="HisKA"/>
    <property type="match status" value="1"/>
</dbReference>
<dbReference type="InterPro" id="IPR003661">
    <property type="entry name" value="HisK_dim/P_dom"/>
</dbReference>
<dbReference type="SUPFAM" id="SSF55785">
    <property type="entry name" value="PYP-like sensor domain (PAS domain)"/>
    <property type="match status" value="1"/>
</dbReference>
<dbReference type="InterPro" id="IPR029016">
    <property type="entry name" value="GAF-like_dom_sf"/>
</dbReference>
<keyword evidence="3" id="KW-0597">Phosphoprotein</keyword>